<feature type="coiled-coil region" evidence="1">
    <location>
        <begin position="646"/>
        <end position="673"/>
    </location>
</feature>
<evidence type="ECO:0000256" key="1">
    <source>
        <dbReference type="SAM" id="Coils"/>
    </source>
</evidence>
<dbReference type="SUPFAM" id="SSF58100">
    <property type="entry name" value="Bacterial hemolysins"/>
    <property type="match status" value="1"/>
</dbReference>
<dbReference type="InterPro" id="IPR047760">
    <property type="entry name" value="XaxB-like"/>
</dbReference>
<dbReference type="AlphaFoldDB" id="A0A7Y5Z273"/>
<dbReference type="CDD" id="cd22657">
    <property type="entry name" value="ClyA_XaxA-like"/>
    <property type="match status" value="1"/>
</dbReference>
<dbReference type="RefSeq" id="WP_175361767.1">
    <property type="nucleotide sequence ID" value="NZ_JABFMR010000002.1"/>
</dbReference>
<sequence>MEFNFDDKVVEAAAQAPKVFIEASLGGGSEYNREPGIQLTKEQIISLRRYEVLGLSLPYRYNDVVAYLNYGAGDDGGLGLTARDFLRTFTMTYDHAKRWAPLRREIMLTGTHLKLFAEKILENGAGIVEIYDDSEISKHLRKHGINTVEEYLQLKLKHPRLPDVTLPSGDIPEIKYYLNAMLSDVKDCQAKAQSVRSELDRFGTDLREKVLPEVKLRLKAVSENSYRQDIQALQDDIDQRAAELDELNKKYDQMVKEAIVAAATLNVGGLILGIYQGVQAERIRNQRKQLKEVQDIAIQNMASKSQTLSSLNRVRGDLQNLSAVTIEAEVATQNLMLVWEALGLYIDSSVKEVDKIDNAVNLSRFIRNVRKVLTPWRHIRTSSDALLAVFAEAQREYEMGNLVSRRMGRMMLRVADYPAFEVMALRGHNSSVQNSSVRAQMLFQRHAYLPGVVERMTGLALVIDSTTFGLRSRAQTTMYVLDRALGNLKQIQEDFDNAHDRNEQLEISREMEDELQEVFVAVAQQTRELKALQVDLGARYDKSASAQWIATLEQDRAFAEAQKNKVEAKRVELDAQMKSVADAIELIGRAGVEKIGQQAQLTLDNLMAMGMAPPQVQIAMLAMDTLKKTLSGIAETISYLNMVAGYNRLEERAKQLRLEAEAYTRDIALIQGKVELVQTLDALNSGRGNFLKEFLNIVAAFEQFAGAFEPQKSQPVEARVRSACDLIPGMINHLRPLRD</sequence>
<feature type="coiled-coil region" evidence="1">
    <location>
        <begin position="481"/>
        <end position="508"/>
    </location>
</feature>
<dbReference type="EMBL" id="JABFMR010000002">
    <property type="protein sequence ID" value="NUT85680.1"/>
    <property type="molecule type" value="Genomic_DNA"/>
</dbReference>
<proteinExistence type="predicted"/>
<organism evidence="2 3">
    <name type="scientific">Pseudomonas corrugata</name>
    <dbReference type="NCBI Taxonomy" id="47879"/>
    <lineage>
        <taxon>Bacteria</taxon>
        <taxon>Pseudomonadati</taxon>
        <taxon>Pseudomonadota</taxon>
        <taxon>Gammaproteobacteria</taxon>
        <taxon>Pseudomonadales</taxon>
        <taxon>Pseudomonadaceae</taxon>
        <taxon>Pseudomonas</taxon>
    </lineage>
</organism>
<protein>
    <submittedName>
        <fullName evidence="2">Alpha-xenorhabdolysin family binary toxin subunit A</fullName>
    </submittedName>
</protein>
<dbReference type="Proteomes" id="UP000536720">
    <property type="component" value="Unassembled WGS sequence"/>
</dbReference>
<dbReference type="Gene3D" id="1.20.1170.10">
    <property type="match status" value="1"/>
</dbReference>
<accession>A0A7Y5Z273</accession>
<comment type="caution">
    <text evidence="2">The sequence shown here is derived from an EMBL/GenBank/DDBJ whole genome shotgun (WGS) entry which is preliminary data.</text>
</comment>
<feature type="coiled-coil region" evidence="1">
    <location>
        <begin position="549"/>
        <end position="576"/>
    </location>
</feature>
<keyword evidence="1" id="KW-0175">Coiled coil</keyword>
<evidence type="ECO:0000313" key="2">
    <source>
        <dbReference type="EMBL" id="NUT85680.1"/>
    </source>
</evidence>
<feature type="coiled-coil region" evidence="1">
    <location>
        <begin position="230"/>
        <end position="257"/>
    </location>
</feature>
<reference evidence="2 3" key="1">
    <citation type="journal article" date="2020" name="Front. Plant Sci.">
        <title>Isolation of Rhizosphere Bacteria That Improve Quality and Water Stress Tolerance in Greenhouse Ornamentals.</title>
        <authorList>
            <person name="Nordstedt N.P."/>
            <person name="Jones M.L."/>
        </authorList>
    </citation>
    <scope>NUCLEOTIDE SEQUENCE [LARGE SCALE GENOMIC DNA]</scope>
    <source>
        <strain evidence="2 3">C7D2</strain>
    </source>
</reference>
<dbReference type="NCBIfam" id="NF033928">
    <property type="entry name" value="alph_xenorhab_A"/>
    <property type="match status" value="1"/>
</dbReference>
<evidence type="ECO:0000313" key="3">
    <source>
        <dbReference type="Proteomes" id="UP000536720"/>
    </source>
</evidence>
<dbReference type="NCBIfam" id="NF033927">
    <property type="entry name" value="alph_xenorhab_B"/>
    <property type="match status" value="1"/>
</dbReference>
<name>A0A7Y5Z273_9PSED</name>
<gene>
    <name evidence="2" type="ORF">HNO91_04570</name>
</gene>